<comment type="similarity">
    <text evidence="1 7">Belongs to the carbamate kinase family.</text>
</comment>
<dbReference type="PANTHER" id="PTHR30409">
    <property type="entry name" value="CARBAMATE KINASE"/>
    <property type="match status" value="1"/>
</dbReference>
<dbReference type="AlphaFoldDB" id="A0A6M8B726"/>
<dbReference type="KEGG" id="amam:HPC72_09895"/>
<dbReference type="RefSeq" id="WP_175994078.1">
    <property type="nucleotide sequence ID" value="NZ_CP053642.1"/>
</dbReference>
<dbReference type="FunFam" id="3.40.1160.10:FF:000007">
    <property type="entry name" value="Carbamate kinase"/>
    <property type="match status" value="1"/>
</dbReference>
<dbReference type="Pfam" id="PF00696">
    <property type="entry name" value="AA_kinase"/>
    <property type="match status" value="1"/>
</dbReference>
<evidence type="ECO:0000256" key="6">
    <source>
        <dbReference type="NCBIfam" id="TIGR00746"/>
    </source>
</evidence>
<dbReference type="PANTHER" id="PTHR30409:SF1">
    <property type="entry name" value="CARBAMATE KINASE-RELATED"/>
    <property type="match status" value="1"/>
</dbReference>
<dbReference type="NCBIfam" id="TIGR00746">
    <property type="entry name" value="arcC"/>
    <property type="match status" value="1"/>
</dbReference>
<dbReference type="InterPro" id="IPR003964">
    <property type="entry name" value="Carb_kinase"/>
</dbReference>
<reference evidence="9 10" key="1">
    <citation type="submission" date="2020-05" db="EMBL/GenBank/DDBJ databases">
        <title>Actinomyces sp. zg-325.</title>
        <authorList>
            <person name="Yang C."/>
        </authorList>
    </citation>
    <scope>NUCLEOTIDE SEQUENCE [LARGE SCALE GENOMIC DNA]</scope>
    <source>
        <strain evidence="10">zg-325</strain>
    </source>
</reference>
<dbReference type="PIRSF" id="PIRSF000723">
    <property type="entry name" value="Carbamate_kin"/>
    <property type="match status" value="1"/>
</dbReference>
<dbReference type="Gene3D" id="3.40.1160.10">
    <property type="entry name" value="Acetylglutamate kinase-like"/>
    <property type="match status" value="1"/>
</dbReference>
<comment type="catalytic activity">
    <reaction evidence="5">
        <text>hydrogencarbonate + NH4(+) + ATP = carbamoyl phosphate + ADP + H2O + H(+)</text>
        <dbReference type="Rhea" id="RHEA:10152"/>
        <dbReference type="ChEBI" id="CHEBI:15377"/>
        <dbReference type="ChEBI" id="CHEBI:15378"/>
        <dbReference type="ChEBI" id="CHEBI:17544"/>
        <dbReference type="ChEBI" id="CHEBI:28938"/>
        <dbReference type="ChEBI" id="CHEBI:30616"/>
        <dbReference type="ChEBI" id="CHEBI:58228"/>
        <dbReference type="ChEBI" id="CHEBI:456216"/>
        <dbReference type="EC" id="2.7.2.2"/>
    </reaction>
</comment>
<evidence type="ECO:0000256" key="3">
    <source>
        <dbReference type="ARBA" id="ARBA00022679"/>
    </source>
</evidence>
<dbReference type="InterPro" id="IPR036393">
    <property type="entry name" value="AceGlu_kinase-like_sf"/>
</dbReference>
<gene>
    <name evidence="9" type="primary">arcC</name>
    <name evidence="9" type="ORF">HPC72_09895</name>
</gene>
<evidence type="ECO:0000256" key="4">
    <source>
        <dbReference type="ARBA" id="ARBA00022777"/>
    </source>
</evidence>
<feature type="domain" description="Aspartate/glutamate/uridylate kinase" evidence="8">
    <location>
        <begin position="6"/>
        <end position="295"/>
    </location>
</feature>
<dbReference type="GO" id="GO:0019546">
    <property type="term" value="P:L-arginine deiminase pathway"/>
    <property type="evidence" value="ECO:0007669"/>
    <property type="project" value="TreeGrafter"/>
</dbReference>
<evidence type="ECO:0000256" key="1">
    <source>
        <dbReference type="ARBA" id="ARBA00011066"/>
    </source>
</evidence>
<dbReference type="EMBL" id="CP053642">
    <property type="protein sequence ID" value="QKD80477.1"/>
    <property type="molecule type" value="Genomic_DNA"/>
</dbReference>
<evidence type="ECO:0000259" key="8">
    <source>
        <dbReference type="Pfam" id="PF00696"/>
    </source>
</evidence>
<sequence length="313" mass="32486">MSTRAVVVAVGGNALVKNSDEISVAHQAAAVAESAASIASLVEAGFTPVVTHGNGPQVGFLLRRAELALGELPPLPLDVLGADTQGATGYMFSRSLRNSLAERGITKDVAAIVTQTVVDPSDPAFDDPTKPIGSFMSAQEAQRHEREEGWVLREDSGRGYRRVVASPQPLEIVEAGTIKALADAGSIVIACGGGGIPVRRDDGRLTGVEAVIDKDLASALLANRLGAQDFIICTAVDSVCIDFNKPTQAELRTLTIAQAREHLAAGQFGAGSMAPKIQAAISFLERGGKQVIITSLPRMIDALAGATGTTITP</sequence>
<dbReference type="SUPFAM" id="SSF53633">
    <property type="entry name" value="Carbamate kinase-like"/>
    <property type="match status" value="1"/>
</dbReference>
<keyword evidence="4 7" id="KW-0418">Kinase</keyword>
<dbReference type="GO" id="GO:0008804">
    <property type="term" value="F:carbamate kinase activity"/>
    <property type="evidence" value="ECO:0007669"/>
    <property type="project" value="UniProtKB-UniRule"/>
</dbReference>
<keyword evidence="3 7" id="KW-0808">Transferase</keyword>
<organism evidence="9 10">
    <name type="scientific">Actinomyces marmotae</name>
    <dbReference type="NCBI Taxonomy" id="2737173"/>
    <lineage>
        <taxon>Bacteria</taxon>
        <taxon>Bacillati</taxon>
        <taxon>Actinomycetota</taxon>
        <taxon>Actinomycetes</taxon>
        <taxon>Actinomycetales</taxon>
        <taxon>Actinomycetaceae</taxon>
        <taxon>Actinomyces</taxon>
    </lineage>
</organism>
<name>A0A6M8B726_9ACTO</name>
<dbReference type="PRINTS" id="PR01469">
    <property type="entry name" value="CARBMTKINASE"/>
</dbReference>
<protein>
    <recommendedName>
        <fullName evidence="2 6">Carbamate kinase</fullName>
    </recommendedName>
</protein>
<dbReference type="InterPro" id="IPR001048">
    <property type="entry name" value="Asp/Glu/Uridylate_kinase"/>
</dbReference>
<dbReference type="GO" id="GO:0005829">
    <property type="term" value="C:cytosol"/>
    <property type="evidence" value="ECO:0007669"/>
    <property type="project" value="TreeGrafter"/>
</dbReference>
<keyword evidence="10" id="KW-1185">Reference proteome</keyword>
<accession>A0A6M8B726</accession>
<evidence type="ECO:0000256" key="7">
    <source>
        <dbReference type="PIRNR" id="PIRNR000723"/>
    </source>
</evidence>
<dbReference type="CDD" id="cd04235">
    <property type="entry name" value="AAK_CK"/>
    <property type="match status" value="1"/>
</dbReference>
<proteinExistence type="inferred from homology"/>
<dbReference type="Proteomes" id="UP000504752">
    <property type="component" value="Chromosome"/>
</dbReference>
<evidence type="ECO:0000256" key="5">
    <source>
        <dbReference type="ARBA" id="ARBA00048467"/>
    </source>
</evidence>
<evidence type="ECO:0000313" key="10">
    <source>
        <dbReference type="Proteomes" id="UP000504752"/>
    </source>
</evidence>
<evidence type="ECO:0000313" key="9">
    <source>
        <dbReference type="EMBL" id="QKD80477.1"/>
    </source>
</evidence>
<dbReference type="NCBIfam" id="NF009007">
    <property type="entry name" value="PRK12352.1"/>
    <property type="match status" value="1"/>
</dbReference>
<evidence type="ECO:0000256" key="2">
    <source>
        <dbReference type="ARBA" id="ARBA00013070"/>
    </source>
</evidence>